<comment type="pathway">
    <text evidence="2">Cofactor biosynthesis; L-ascorbate biosynthesis.</text>
</comment>
<dbReference type="Proteomes" id="UP000006882">
    <property type="component" value="Chromosome G2"/>
</dbReference>
<dbReference type="SMR" id="A0A251QIM7"/>
<dbReference type="AlphaFoldDB" id="A0A251QIM7"/>
<dbReference type="Gene3D" id="3.30.465.10">
    <property type="match status" value="1"/>
</dbReference>
<evidence type="ECO:0000313" key="13">
    <source>
        <dbReference type="Proteomes" id="UP000006882"/>
    </source>
</evidence>
<dbReference type="FunFam" id="3.30.70.2520:FF:000003">
    <property type="entry name" value="L-gulonolactone oxidase 2"/>
    <property type="match status" value="1"/>
</dbReference>
<keyword evidence="13" id="KW-1185">Reference proteome</keyword>
<dbReference type="InterPro" id="IPR050432">
    <property type="entry name" value="FAD-linked_Oxidoreductases_BP"/>
</dbReference>
<evidence type="ECO:0000256" key="8">
    <source>
        <dbReference type="ARBA" id="ARBA00022827"/>
    </source>
</evidence>
<dbReference type="PANTHER" id="PTHR13878:SF67">
    <property type="entry name" value="L-GULONOLACTONE OXIDASE 5"/>
    <property type="match status" value="1"/>
</dbReference>
<dbReference type="Pfam" id="PF04030">
    <property type="entry name" value="ALO"/>
    <property type="match status" value="1"/>
</dbReference>
<dbReference type="InterPro" id="IPR006094">
    <property type="entry name" value="Oxid_FAD_bind_N"/>
</dbReference>
<sequence>MSHYQEKDPSTMSLLYTKSGMLGLLLRFTCLFSLSFYVCISTPPEEHIKCSSSSNTNCTITNSYGIFPDRTVCRAGSVAYPSTEEELISVVAYATKSKTKMKVATRFSHSIPKLVCPGGQDGLIISTKYLNRVVGIDAEAKTMTLESGVTLRQLISEAAKVGLALPYAPYWWGLTIGGMLGTGAHGSTLWGKGSSVHDYVVGLRIASPGGPEDGYVKIRRLNDGDKDLKAAKVSLGVLGVISQVTLNLQPMFKRSITYLRKNDSDLGDQVVGFGKQHEFADVLWYPSQHKAVYRMDDRVSSNTSGNGFFDFIPFRATSSLELAIIRTTEENQESTRDADGKCSGAKLVTSALINDAYGLTNNGVIFTGYPVIGYQNRLQASGTCLDSLEDARITACAWDPRIKGEFFHQTTFSISLSVAKNFIQDVKKLVEIEPKALCGVDIYNGILLRYVTASSAYLGKQENAIDFDITYYRSKDPMAPRLYQGVLEEIEQMAVFKYGALPHWGKNRNIVFDGVMKKYKGAKEFLRVKDVYDPMGLFSSEWTDQVLGLKGGVTIVKEGCALEGLCVCSQDIHCAPSKGYLCRPGKVFEGARICTFVAKNRAAN</sequence>
<dbReference type="InterPro" id="IPR007173">
    <property type="entry name" value="ALO_C"/>
</dbReference>
<dbReference type="GO" id="GO:0071949">
    <property type="term" value="F:FAD binding"/>
    <property type="evidence" value="ECO:0007669"/>
    <property type="project" value="InterPro"/>
</dbReference>
<feature type="domain" description="FAD-binding PCMH-type" evidence="11">
    <location>
        <begin position="71"/>
        <end position="251"/>
    </location>
</feature>
<protein>
    <recommendedName>
        <fullName evidence="4">L-gulonolactone oxidase</fullName>
        <ecNumber evidence="4">1.1.3.8</ecNumber>
    </recommendedName>
</protein>
<dbReference type="InterPro" id="IPR036318">
    <property type="entry name" value="FAD-bd_PCMH-like_sf"/>
</dbReference>
<reference evidence="12 13" key="1">
    <citation type="journal article" date="2013" name="Nat. Genet.">
        <title>The high-quality draft genome of peach (Prunus persica) identifies unique patterns of genetic diversity, domestication and genome evolution.</title>
        <authorList>
            <consortium name="International Peach Genome Initiative"/>
            <person name="Verde I."/>
            <person name="Abbott A.G."/>
            <person name="Scalabrin S."/>
            <person name="Jung S."/>
            <person name="Shu S."/>
            <person name="Marroni F."/>
            <person name="Zhebentyayeva T."/>
            <person name="Dettori M.T."/>
            <person name="Grimwood J."/>
            <person name="Cattonaro F."/>
            <person name="Zuccolo A."/>
            <person name="Rossini L."/>
            <person name="Jenkins J."/>
            <person name="Vendramin E."/>
            <person name="Meisel L.A."/>
            <person name="Decroocq V."/>
            <person name="Sosinski B."/>
            <person name="Prochnik S."/>
            <person name="Mitros T."/>
            <person name="Policriti A."/>
            <person name="Cipriani G."/>
            <person name="Dondini L."/>
            <person name="Ficklin S."/>
            <person name="Goodstein D.M."/>
            <person name="Xuan P."/>
            <person name="Del Fabbro C."/>
            <person name="Aramini V."/>
            <person name="Copetti D."/>
            <person name="Gonzalez S."/>
            <person name="Horner D.S."/>
            <person name="Falchi R."/>
            <person name="Lucas S."/>
            <person name="Mica E."/>
            <person name="Maldonado J."/>
            <person name="Lazzari B."/>
            <person name="Bielenberg D."/>
            <person name="Pirona R."/>
            <person name="Miculan M."/>
            <person name="Barakat A."/>
            <person name="Testolin R."/>
            <person name="Stella A."/>
            <person name="Tartarini S."/>
            <person name="Tonutti P."/>
            <person name="Arus P."/>
            <person name="Orellana A."/>
            <person name="Wells C."/>
            <person name="Main D."/>
            <person name="Vizzotto G."/>
            <person name="Silva H."/>
            <person name="Salamini F."/>
            <person name="Schmutz J."/>
            <person name="Morgante M."/>
            <person name="Rokhsar D.S."/>
        </authorList>
    </citation>
    <scope>NUCLEOTIDE SEQUENCE [LARGE SCALE GENOMIC DNA]</scope>
    <source>
        <strain evidence="13">cv. Nemared</strain>
    </source>
</reference>
<dbReference type="EMBL" id="CM007652">
    <property type="protein sequence ID" value="ONI23583.1"/>
    <property type="molecule type" value="Genomic_DNA"/>
</dbReference>
<keyword evidence="6" id="KW-0060">Ascorbate biosynthesis</keyword>
<dbReference type="GO" id="GO:0050105">
    <property type="term" value="F:L-gulonolactone oxidase activity"/>
    <property type="evidence" value="ECO:0007669"/>
    <property type="project" value="UniProtKB-EC"/>
</dbReference>
<keyword evidence="7" id="KW-0732">Signal</keyword>
<evidence type="ECO:0000256" key="7">
    <source>
        <dbReference type="ARBA" id="ARBA00022729"/>
    </source>
</evidence>
<dbReference type="PANTHER" id="PTHR13878">
    <property type="entry name" value="GULONOLACTONE OXIDASE"/>
    <property type="match status" value="1"/>
</dbReference>
<dbReference type="OrthoDB" id="610608at2759"/>
<dbReference type="FunFam" id="3.30.465.10:FF:000033">
    <property type="entry name" value="L-gulonolactone oxidase 5"/>
    <property type="match status" value="1"/>
</dbReference>
<evidence type="ECO:0000256" key="4">
    <source>
        <dbReference type="ARBA" id="ARBA00013121"/>
    </source>
</evidence>
<dbReference type="Pfam" id="PF22906">
    <property type="entry name" value="GULLO2-like_3rd"/>
    <property type="match status" value="1"/>
</dbReference>
<dbReference type="InterPro" id="IPR055154">
    <property type="entry name" value="GULLO2-like_C"/>
</dbReference>
<evidence type="ECO:0000256" key="6">
    <source>
        <dbReference type="ARBA" id="ARBA00022644"/>
    </source>
</evidence>
<dbReference type="GO" id="GO:0019853">
    <property type="term" value="P:L-ascorbic acid biosynthetic process"/>
    <property type="evidence" value="ECO:0007669"/>
    <property type="project" value="UniProtKB-UniPathway"/>
</dbReference>
<dbReference type="GO" id="GO:0003885">
    <property type="term" value="F:D-arabinono-1,4-lactone oxidase activity"/>
    <property type="evidence" value="ECO:0007669"/>
    <property type="project" value="InterPro"/>
</dbReference>
<keyword evidence="8" id="KW-0274">FAD</keyword>
<dbReference type="NCBIfam" id="TIGR01677">
    <property type="entry name" value="pln_FAD_oxido"/>
    <property type="match status" value="1"/>
</dbReference>
<dbReference type="GO" id="GO:0016020">
    <property type="term" value="C:membrane"/>
    <property type="evidence" value="ECO:0007669"/>
    <property type="project" value="InterPro"/>
</dbReference>
<dbReference type="InterPro" id="IPR016166">
    <property type="entry name" value="FAD-bd_PCMH"/>
</dbReference>
<comment type="catalytic activity">
    <reaction evidence="10">
        <text>L-gulono-1,4-lactone + O2 = L-ascorbate + H2O2 + H(+)</text>
        <dbReference type="Rhea" id="RHEA:32363"/>
        <dbReference type="ChEBI" id="CHEBI:15378"/>
        <dbReference type="ChEBI" id="CHEBI:15379"/>
        <dbReference type="ChEBI" id="CHEBI:16240"/>
        <dbReference type="ChEBI" id="CHEBI:17587"/>
        <dbReference type="ChEBI" id="CHEBI:38290"/>
        <dbReference type="EC" id="1.1.3.8"/>
    </reaction>
</comment>
<dbReference type="InterPro" id="IPR016169">
    <property type="entry name" value="FAD-bd_PCMH_sub2"/>
</dbReference>
<comment type="cofactor">
    <cofactor evidence="1">
        <name>FAD</name>
        <dbReference type="ChEBI" id="CHEBI:57692"/>
    </cofactor>
</comment>
<name>A0A251QIM7_PRUPE</name>
<dbReference type="STRING" id="3760.A0A251QIM7"/>
<dbReference type="SUPFAM" id="SSF56176">
    <property type="entry name" value="FAD-binding/transporter-associated domain-like"/>
    <property type="match status" value="1"/>
</dbReference>
<gene>
    <name evidence="12" type="ORF">PRUPE_2G196400</name>
</gene>
<evidence type="ECO:0000256" key="5">
    <source>
        <dbReference type="ARBA" id="ARBA00022630"/>
    </source>
</evidence>
<accession>A0A251QIM7</accession>
<dbReference type="PROSITE" id="PS51387">
    <property type="entry name" value="FAD_PCMH"/>
    <property type="match status" value="1"/>
</dbReference>
<organism evidence="12 13">
    <name type="scientific">Prunus persica</name>
    <name type="common">Peach</name>
    <name type="synonym">Amygdalus persica</name>
    <dbReference type="NCBI Taxonomy" id="3760"/>
    <lineage>
        <taxon>Eukaryota</taxon>
        <taxon>Viridiplantae</taxon>
        <taxon>Streptophyta</taxon>
        <taxon>Embryophyta</taxon>
        <taxon>Tracheophyta</taxon>
        <taxon>Spermatophyta</taxon>
        <taxon>Magnoliopsida</taxon>
        <taxon>eudicotyledons</taxon>
        <taxon>Gunneridae</taxon>
        <taxon>Pentapetalae</taxon>
        <taxon>rosids</taxon>
        <taxon>fabids</taxon>
        <taxon>Rosales</taxon>
        <taxon>Rosaceae</taxon>
        <taxon>Amygdaloideae</taxon>
        <taxon>Amygdaleae</taxon>
        <taxon>Prunus</taxon>
    </lineage>
</organism>
<evidence type="ECO:0000313" key="12">
    <source>
        <dbReference type="EMBL" id="ONI23583.1"/>
    </source>
</evidence>
<keyword evidence="9" id="KW-0560">Oxidoreductase</keyword>
<keyword evidence="5" id="KW-0285">Flavoprotein</keyword>
<dbReference type="InterPro" id="IPR010030">
    <property type="entry name" value="GULO_Plant"/>
</dbReference>
<dbReference type="GO" id="GO:0016491">
    <property type="term" value="F:oxidoreductase activity"/>
    <property type="evidence" value="ECO:0000318"/>
    <property type="project" value="GO_Central"/>
</dbReference>
<dbReference type="UniPathway" id="UPA00132"/>
<dbReference type="eggNOG" id="KOG4730">
    <property type="taxonomic scope" value="Eukaryota"/>
</dbReference>
<dbReference type="EC" id="1.1.3.8" evidence="4"/>
<evidence type="ECO:0000256" key="9">
    <source>
        <dbReference type="ARBA" id="ARBA00023002"/>
    </source>
</evidence>
<evidence type="ECO:0000256" key="1">
    <source>
        <dbReference type="ARBA" id="ARBA00001974"/>
    </source>
</evidence>
<dbReference type="Pfam" id="PF01565">
    <property type="entry name" value="FAD_binding_4"/>
    <property type="match status" value="1"/>
</dbReference>
<proteinExistence type="inferred from homology"/>
<dbReference type="Gene3D" id="3.30.70.2520">
    <property type="match status" value="1"/>
</dbReference>
<comment type="similarity">
    <text evidence="3">Belongs to the oxygen-dependent FAD-linked oxidoreductase family.</text>
</comment>
<evidence type="ECO:0000256" key="10">
    <source>
        <dbReference type="ARBA" id="ARBA00048083"/>
    </source>
</evidence>
<evidence type="ECO:0000256" key="3">
    <source>
        <dbReference type="ARBA" id="ARBA00005466"/>
    </source>
</evidence>
<evidence type="ECO:0000259" key="11">
    <source>
        <dbReference type="PROSITE" id="PS51387"/>
    </source>
</evidence>
<evidence type="ECO:0000256" key="2">
    <source>
        <dbReference type="ARBA" id="ARBA00005147"/>
    </source>
</evidence>
<dbReference type="Gramene" id="ONI23583">
    <property type="protein sequence ID" value="ONI23583"/>
    <property type="gene ID" value="PRUPE_2G196400"/>
</dbReference>